<dbReference type="VEuPathDB" id="CryptoDB:Vbra_4900"/>
<organism evidence="2 3">
    <name type="scientific">Vitrella brassicaformis (strain CCMP3155)</name>
    <dbReference type="NCBI Taxonomy" id="1169540"/>
    <lineage>
        <taxon>Eukaryota</taxon>
        <taxon>Sar</taxon>
        <taxon>Alveolata</taxon>
        <taxon>Colpodellida</taxon>
        <taxon>Vitrellaceae</taxon>
        <taxon>Vitrella</taxon>
    </lineage>
</organism>
<dbReference type="InterPro" id="IPR039535">
    <property type="entry name" value="ASST-like"/>
</dbReference>
<evidence type="ECO:0000313" key="2">
    <source>
        <dbReference type="EMBL" id="CEL94057.1"/>
    </source>
</evidence>
<dbReference type="PANTHER" id="PTHR35340:SF5">
    <property type="entry name" value="ASST-DOMAIN-CONTAINING PROTEIN"/>
    <property type="match status" value="1"/>
</dbReference>
<dbReference type="STRING" id="1169540.A0A0G4EF73"/>
<dbReference type="InterPro" id="IPR053143">
    <property type="entry name" value="Arylsulfate_ST"/>
</dbReference>
<proteinExistence type="predicted"/>
<dbReference type="PhylomeDB" id="A0A0G4EF73"/>
<keyword evidence="3" id="KW-1185">Reference proteome</keyword>
<dbReference type="PANTHER" id="PTHR35340">
    <property type="entry name" value="PQQ ENZYME REPEAT PROTEIN-RELATED"/>
    <property type="match status" value="1"/>
</dbReference>
<dbReference type="AlphaFoldDB" id="A0A0G4EF73"/>
<accession>A0A0G4EF73</accession>
<evidence type="ECO:0000313" key="3">
    <source>
        <dbReference type="Proteomes" id="UP000041254"/>
    </source>
</evidence>
<dbReference type="Pfam" id="PF14269">
    <property type="entry name" value="Arylsulfotran_2"/>
    <property type="match status" value="2"/>
</dbReference>
<protein>
    <submittedName>
        <fullName evidence="2">Uncharacterized protein</fullName>
    </submittedName>
</protein>
<dbReference type="SUPFAM" id="SSF51004">
    <property type="entry name" value="C-terminal (heme d1) domain of cytochrome cd1-nitrite reductase"/>
    <property type="match status" value="1"/>
</dbReference>
<feature type="region of interest" description="Disordered" evidence="1">
    <location>
        <begin position="190"/>
        <end position="209"/>
    </location>
</feature>
<dbReference type="OrthoDB" id="5427350at2759"/>
<name>A0A0G4EF73_VITBC</name>
<gene>
    <name evidence="2" type="ORF">Vbra_4900</name>
</gene>
<evidence type="ECO:0000256" key="1">
    <source>
        <dbReference type="SAM" id="MobiDB-lite"/>
    </source>
</evidence>
<reference evidence="2 3" key="1">
    <citation type="submission" date="2014-11" db="EMBL/GenBank/DDBJ databases">
        <authorList>
            <person name="Zhu J."/>
            <person name="Qi W."/>
            <person name="Song R."/>
        </authorList>
    </citation>
    <scope>NUCLEOTIDE SEQUENCE [LARGE SCALE GENOMIC DNA]</scope>
</reference>
<dbReference type="Proteomes" id="UP000041254">
    <property type="component" value="Unassembled WGS sequence"/>
</dbReference>
<dbReference type="EMBL" id="CDMY01000204">
    <property type="protein sequence ID" value="CEL94057.1"/>
    <property type="molecule type" value="Genomic_DNA"/>
</dbReference>
<sequence length="1238" mass="137102">MCSCTSLLSDLASSLTDDDVARLNTDQLLRLSQRAAASRAHGAFRGGERRLESASQGRRLAPLDDLQQRTHLIYSHPLSGAELVSAYTTIAWRVGEALQGDSIYGKLTVTGQVSGSHDEGETLLLRDGATFMFVPATPFEPGEGVIVTVAAGVQTISGRSLPEATWGFLVSHRPLDTYFEPVIALGRPDWSNETTNTTEHNNSRGTRKATPPKVIETIRQVQEGFLLKGGPPPASNTTFATRRQLQHRNTTNVKKGTTKRQYVFPDQRYRTLPDEFPSGTLTIHSNKSQLAPGYVWTSQFTNDNHGKLNIMMTDHGDPVFFDVSRVMSYFAPTGDGTQSIMAVYNAFMTLVAFGEDYEEAERTSTQHGHIANQHDYMILQNGNGLFLIYDTHRLDLTKLRPDLPGASSSSWAVGLVLQEVTPEGYCLFEWRMWDHLPSSWQDTEIPVRENIWDIAHANSVDEGPDGNFLVSLRALNEVIKIDRTTGAVLWRLGGKRSSFEIVGDPNGQFAAQHDARDLGGDIITLFDNARAAASRAHGAFRGGERRLESASHGRRLAPLDDLQQRTHLIYSHPLSGAELVSAYTTIAWRVGEALQEDSIYGKLTVTGQVSGSHDEGETLLLRDGATFMFVPATPFEPGEGVIVTVAAGVQTISGRSLPEATWGFLVSYRPLDTYFDSVFPFGRPDWSTNTTNTTENNNSRGLREATPPKVIEAIRQMQEGFLLTGGSPPASNTTFVTRRQLQHDGPAPATGRMLQSHEQQYVFPDQRYRTLPDGFPSGTLTIHSNKSQLAPGYVWTSQFTNDNYGKLNIMMTDHGDPVFFDVSRVMSYFAPTGDGTQSIMAVYDSFMTLAAFGEDYEETERTSTQHGHIANQHDYMILENGNGMLFIYDPQQLDLTRLRPELLGASSSTWAVGLVLQEVTPEGYCVFEWRMWDHLPSSWQDTEIPVRENIWDIAHANSVDEGPDGNFLVSLRALNEVIKIDRTTGAVLWRLGGKRSSFEIVGDPNGQFAAQHDARDLGGDIITLFDNAVRTGDTHARAMDYALEFDGDGTPTVARVESMWDSGMRAYAKGSYRRLDNGNRAVCLGFDVPDKFNPNDQEIQEENVVGNPFYAETSPSGSWLVSLRWDGPYHSYRSVKAPWTGRPTWQPVALLDNDNGDGLLQLHFSWNGATNVAKWRVMQGPVADDVSEHLETVIKTRFEHWVAVDAGRSQCLFFQVVALADDDSVMAYSSVVTSPACM</sequence>
<dbReference type="InterPro" id="IPR011048">
    <property type="entry name" value="Haem_d1_sf"/>
</dbReference>
<dbReference type="InParanoid" id="A0A0G4EF73"/>